<dbReference type="PANTHER" id="PTHR33164">
    <property type="entry name" value="TRANSCRIPTIONAL REGULATOR, MARR FAMILY"/>
    <property type="match status" value="1"/>
</dbReference>
<organism evidence="2 3">
    <name type="scientific">Paracoccus denitrificans</name>
    <dbReference type="NCBI Taxonomy" id="266"/>
    <lineage>
        <taxon>Bacteria</taxon>
        <taxon>Pseudomonadati</taxon>
        <taxon>Pseudomonadota</taxon>
        <taxon>Alphaproteobacteria</taxon>
        <taxon>Rhodobacterales</taxon>
        <taxon>Paracoccaceae</taxon>
        <taxon>Paracoccus</taxon>
    </lineage>
</organism>
<reference evidence="2 3" key="1">
    <citation type="journal article" date="2017" name="Nat. Commun.">
        <title>In situ click chemistry generation of cyclooxygenase-2 inhibitors.</title>
        <authorList>
            <person name="Bhardwaj A."/>
            <person name="Kaur J."/>
            <person name="Wuest M."/>
            <person name="Wuest F."/>
        </authorList>
    </citation>
    <scope>NUCLEOTIDE SEQUENCE [LARGE SCALE GENOMIC DNA]</scope>
    <source>
        <strain evidence="2">S2_012_000_R3_94</strain>
    </source>
</reference>
<dbReference type="GO" id="GO:0003700">
    <property type="term" value="F:DNA-binding transcription factor activity"/>
    <property type="evidence" value="ECO:0007669"/>
    <property type="project" value="InterPro"/>
</dbReference>
<dbReference type="Gene3D" id="1.10.10.10">
    <property type="entry name" value="Winged helix-like DNA-binding domain superfamily/Winged helix DNA-binding domain"/>
    <property type="match status" value="1"/>
</dbReference>
<dbReference type="InterPro" id="IPR000835">
    <property type="entry name" value="HTH_MarR-typ"/>
</dbReference>
<dbReference type="InterPro" id="IPR036388">
    <property type="entry name" value="WH-like_DNA-bd_sf"/>
</dbReference>
<dbReference type="AlphaFoldDB" id="A0A533I2I9"/>
<dbReference type="Proteomes" id="UP000315344">
    <property type="component" value="Unassembled WGS sequence"/>
</dbReference>
<evidence type="ECO:0000313" key="3">
    <source>
        <dbReference type="Proteomes" id="UP000315344"/>
    </source>
</evidence>
<dbReference type="InterPro" id="IPR036390">
    <property type="entry name" value="WH_DNA-bd_sf"/>
</dbReference>
<name>A0A533I2I9_PARDE</name>
<dbReference type="Pfam" id="PF01047">
    <property type="entry name" value="MarR"/>
    <property type="match status" value="1"/>
</dbReference>
<accession>A0A533I2I9</accession>
<feature type="domain" description="HTH marR-type" evidence="1">
    <location>
        <begin position="38"/>
        <end position="170"/>
    </location>
</feature>
<dbReference type="InterPro" id="IPR039422">
    <property type="entry name" value="MarR/SlyA-like"/>
</dbReference>
<protein>
    <submittedName>
        <fullName evidence="2">MarR family transcriptional regulator</fullName>
    </submittedName>
</protein>
<comment type="caution">
    <text evidence="2">The sequence shown here is derived from an EMBL/GenBank/DDBJ whole genome shotgun (WGS) entry which is preliminary data.</text>
</comment>
<dbReference type="PRINTS" id="PR00598">
    <property type="entry name" value="HTHMARR"/>
</dbReference>
<sequence>MIRNHVAEENRMTVSGETSMASAPFGGAPDGIADSMAAELVGYNLKRSYLVVRNAAQNALDPLELRVVSMTALSLIVDNPGIAPSQIADALQMERPNIVVIIDDLETRQLISRARSKQDRRRFALTATVRGRRLRDQASAAVAAAEYRALGALSDAEIGQLMALLRKIRSPGD</sequence>
<proteinExistence type="predicted"/>
<dbReference type="GO" id="GO:0006950">
    <property type="term" value="P:response to stress"/>
    <property type="evidence" value="ECO:0007669"/>
    <property type="project" value="TreeGrafter"/>
</dbReference>
<dbReference type="PANTHER" id="PTHR33164:SF43">
    <property type="entry name" value="HTH-TYPE TRANSCRIPTIONAL REPRESSOR YETL"/>
    <property type="match status" value="1"/>
</dbReference>
<dbReference type="EMBL" id="VAFL01000017">
    <property type="protein sequence ID" value="TKW64975.1"/>
    <property type="molecule type" value="Genomic_DNA"/>
</dbReference>
<evidence type="ECO:0000259" key="1">
    <source>
        <dbReference type="PROSITE" id="PS50995"/>
    </source>
</evidence>
<dbReference type="PROSITE" id="PS50995">
    <property type="entry name" value="HTH_MARR_2"/>
    <property type="match status" value="1"/>
</dbReference>
<evidence type="ECO:0000313" key="2">
    <source>
        <dbReference type="EMBL" id="TKW64975.1"/>
    </source>
</evidence>
<gene>
    <name evidence="2" type="ORF">DI616_16505</name>
</gene>
<dbReference type="SUPFAM" id="SSF46785">
    <property type="entry name" value="Winged helix' DNA-binding domain"/>
    <property type="match status" value="1"/>
</dbReference>
<dbReference type="SMART" id="SM00347">
    <property type="entry name" value="HTH_MARR"/>
    <property type="match status" value="1"/>
</dbReference>